<proteinExistence type="predicted"/>
<organism evidence="2">
    <name type="scientific">Oryza brachyantha</name>
    <name type="common">malo sina</name>
    <dbReference type="NCBI Taxonomy" id="4533"/>
    <lineage>
        <taxon>Eukaryota</taxon>
        <taxon>Viridiplantae</taxon>
        <taxon>Streptophyta</taxon>
        <taxon>Embryophyta</taxon>
        <taxon>Tracheophyta</taxon>
        <taxon>Spermatophyta</taxon>
        <taxon>Magnoliopsida</taxon>
        <taxon>Liliopsida</taxon>
        <taxon>Poales</taxon>
        <taxon>Poaceae</taxon>
        <taxon>BOP clade</taxon>
        <taxon>Oryzoideae</taxon>
        <taxon>Oryzeae</taxon>
        <taxon>Oryzinae</taxon>
        <taxon>Oryza</taxon>
    </lineage>
</organism>
<dbReference type="Gramene" id="OB07G11030.1">
    <property type="protein sequence ID" value="OB07G11030.1"/>
    <property type="gene ID" value="OB07G11030"/>
</dbReference>
<reference evidence="2" key="2">
    <citation type="submission" date="2013-04" db="UniProtKB">
        <authorList>
            <consortium name="EnsemblPlants"/>
        </authorList>
    </citation>
    <scope>IDENTIFICATION</scope>
</reference>
<dbReference type="AlphaFoldDB" id="J3MI71"/>
<feature type="region of interest" description="Disordered" evidence="1">
    <location>
        <begin position="1"/>
        <end position="35"/>
    </location>
</feature>
<dbReference type="HOGENOM" id="CLU_2820152_0_0_1"/>
<evidence type="ECO:0000313" key="2">
    <source>
        <dbReference type="EnsemblPlants" id="OB07G11030.1"/>
    </source>
</evidence>
<protein>
    <submittedName>
        <fullName evidence="2">Uncharacterized protein</fullName>
    </submittedName>
</protein>
<keyword evidence="3" id="KW-1185">Reference proteome</keyword>
<evidence type="ECO:0000256" key="1">
    <source>
        <dbReference type="SAM" id="MobiDB-lite"/>
    </source>
</evidence>
<accession>J3MI71</accession>
<reference evidence="2" key="1">
    <citation type="journal article" date="2013" name="Nat. Commun.">
        <title>Whole-genome sequencing of Oryza brachyantha reveals mechanisms underlying Oryza genome evolution.</title>
        <authorList>
            <person name="Chen J."/>
            <person name="Huang Q."/>
            <person name="Gao D."/>
            <person name="Wang J."/>
            <person name="Lang Y."/>
            <person name="Liu T."/>
            <person name="Li B."/>
            <person name="Bai Z."/>
            <person name="Luis Goicoechea J."/>
            <person name="Liang C."/>
            <person name="Chen C."/>
            <person name="Zhang W."/>
            <person name="Sun S."/>
            <person name="Liao Y."/>
            <person name="Zhang X."/>
            <person name="Yang L."/>
            <person name="Song C."/>
            <person name="Wang M."/>
            <person name="Shi J."/>
            <person name="Liu G."/>
            <person name="Liu J."/>
            <person name="Zhou H."/>
            <person name="Zhou W."/>
            <person name="Yu Q."/>
            <person name="An N."/>
            <person name="Chen Y."/>
            <person name="Cai Q."/>
            <person name="Wang B."/>
            <person name="Liu B."/>
            <person name="Min J."/>
            <person name="Huang Y."/>
            <person name="Wu H."/>
            <person name="Li Z."/>
            <person name="Zhang Y."/>
            <person name="Yin Y."/>
            <person name="Song W."/>
            <person name="Jiang J."/>
            <person name="Jackson S.A."/>
            <person name="Wing R.A."/>
            <person name="Wang J."/>
            <person name="Chen M."/>
        </authorList>
    </citation>
    <scope>NUCLEOTIDE SEQUENCE [LARGE SCALE GENOMIC DNA]</scope>
    <source>
        <strain evidence="2">cv. IRGC 101232</strain>
    </source>
</reference>
<name>J3MI71_ORYBR</name>
<sequence>MGENLKKTTAERALESTKRDQTNIDQKREREGIQRQQHDGIFWHLSKWWIQRQAKKEIARKSTSDVC</sequence>
<evidence type="ECO:0000313" key="3">
    <source>
        <dbReference type="Proteomes" id="UP000006038"/>
    </source>
</evidence>
<dbReference type="EnsemblPlants" id="OB07G11030.1">
    <property type="protein sequence ID" value="OB07G11030.1"/>
    <property type="gene ID" value="OB07G11030"/>
</dbReference>
<dbReference type="Proteomes" id="UP000006038">
    <property type="component" value="Chromosome 7"/>
</dbReference>